<keyword evidence="3 5" id="KW-0408">Iron</keyword>
<dbReference type="InterPro" id="IPR036396">
    <property type="entry name" value="Cyt_P450_sf"/>
</dbReference>
<dbReference type="InterPro" id="IPR017972">
    <property type="entry name" value="Cyt_P450_CS"/>
</dbReference>
<dbReference type="PANTHER" id="PTHR24300">
    <property type="entry name" value="CYTOCHROME P450 508A4-RELATED"/>
    <property type="match status" value="1"/>
</dbReference>
<evidence type="ECO:0000256" key="4">
    <source>
        <dbReference type="ARBA" id="ARBA00023033"/>
    </source>
</evidence>
<dbReference type="PRINTS" id="PR00463">
    <property type="entry name" value="EP450I"/>
</dbReference>
<dbReference type="GO" id="GO:0016712">
    <property type="term" value="F:oxidoreductase activity, acting on paired donors, with incorporation or reduction of molecular oxygen, reduced flavin or flavoprotein as one donor, and incorporation of one atom of oxygen"/>
    <property type="evidence" value="ECO:0007669"/>
    <property type="project" value="TreeGrafter"/>
</dbReference>
<dbReference type="STRING" id="158441.A0A226DYU3"/>
<reference evidence="7 8" key="1">
    <citation type="submission" date="2015-12" db="EMBL/GenBank/DDBJ databases">
        <title>The genome of Folsomia candida.</title>
        <authorList>
            <person name="Faddeeva A."/>
            <person name="Derks M.F."/>
            <person name="Anvar Y."/>
            <person name="Smit S."/>
            <person name="Van Straalen N."/>
            <person name="Roelofs D."/>
        </authorList>
    </citation>
    <scope>NUCLEOTIDE SEQUENCE [LARGE SCALE GENOMIC DNA]</scope>
    <source>
        <strain evidence="7 8">VU population</strain>
        <tissue evidence="7">Whole body</tissue>
    </source>
</reference>
<accession>A0A226DYU3</accession>
<dbReference type="InterPro" id="IPR002401">
    <property type="entry name" value="Cyt_P450_E_grp-I"/>
</dbReference>
<evidence type="ECO:0000256" key="5">
    <source>
        <dbReference type="PIRSR" id="PIRSR602401-1"/>
    </source>
</evidence>
<dbReference type="Pfam" id="PF00067">
    <property type="entry name" value="p450"/>
    <property type="match status" value="1"/>
</dbReference>
<dbReference type="PROSITE" id="PS00086">
    <property type="entry name" value="CYTOCHROME_P450"/>
    <property type="match status" value="1"/>
</dbReference>
<evidence type="ECO:0000256" key="2">
    <source>
        <dbReference type="ARBA" id="ARBA00022723"/>
    </source>
</evidence>
<sequence>MWRSEVYGSYEVDVNTYNIFLLYNYSQGTLTSHGDSWSTIRNFTVKNLSSLGFGKKCMEPFILPDIEELVDSLSKEVGNRVDFKDKFYTPVTNHLWNILTGEEIRDKKFFRETLTSLHRSLWQPIGNSIWFLPWLTELFPGLTGLNWIKNDPSLLHNEVKRQTKNNASDSSLNENLVKIFLKEIQKTEGDEGSHFHKNKGDNHMKGTIINFYFTAAEAMTNTLNWALLYLSLYPETQEKLADEILAVIGSERSPSLEDLINMPYTKAVMQEVLRISSTSPFSNFQMTTQDVTFETYFIPKNTIILANLYGIHHDPNSYPEPEIFNPDRFLDETRSRDAPPPFLPFSVGLRSCPGQTFARNVFFLLLVSLCQKFEFRWDPNVEKPSSDFLTEKCNVSFLRFTPKFKLVLGWREKFGSIRRMSAAA</sequence>
<dbReference type="Proteomes" id="UP000198287">
    <property type="component" value="Unassembled WGS sequence"/>
</dbReference>
<name>A0A226DYU3_FOLCA</name>
<dbReference type="GO" id="GO:0005506">
    <property type="term" value="F:iron ion binding"/>
    <property type="evidence" value="ECO:0007669"/>
    <property type="project" value="InterPro"/>
</dbReference>
<dbReference type="OMA" id="NGRFIME"/>
<dbReference type="GO" id="GO:0006805">
    <property type="term" value="P:xenobiotic metabolic process"/>
    <property type="evidence" value="ECO:0007669"/>
    <property type="project" value="TreeGrafter"/>
</dbReference>
<evidence type="ECO:0000313" key="8">
    <source>
        <dbReference type="Proteomes" id="UP000198287"/>
    </source>
</evidence>
<dbReference type="SUPFAM" id="SSF48264">
    <property type="entry name" value="Cytochrome P450"/>
    <property type="match status" value="1"/>
</dbReference>
<dbReference type="GO" id="GO:0005737">
    <property type="term" value="C:cytoplasm"/>
    <property type="evidence" value="ECO:0007669"/>
    <property type="project" value="TreeGrafter"/>
</dbReference>
<protein>
    <submittedName>
        <fullName evidence="7">Cytochrome P450 2J2</fullName>
    </submittedName>
</protein>
<keyword evidence="5 6" id="KW-0349">Heme</keyword>
<evidence type="ECO:0000313" key="7">
    <source>
        <dbReference type="EMBL" id="OXA49861.1"/>
    </source>
</evidence>
<keyword evidence="8" id="KW-1185">Reference proteome</keyword>
<organism evidence="7 8">
    <name type="scientific">Folsomia candida</name>
    <name type="common">Springtail</name>
    <dbReference type="NCBI Taxonomy" id="158441"/>
    <lineage>
        <taxon>Eukaryota</taxon>
        <taxon>Metazoa</taxon>
        <taxon>Ecdysozoa</taxon>
        <taxon>Arthropoda</taxon>
        <taxon>Hexapoda</taxon>
        <taxon>Collembola</taxon>
        <taxon>Entomobryomorpha</taxon>
        <taxon>Isotomoidea</taxon>
        <taxon>Isotomidae</taxon>
        <taxon>Proisotominae</taxon>
        <taxon>Folsomia</taxon>
    </lineage>
</organism>
<dbReference type="EMBL" id="LNIX01000010">
    <property type="protein sequence ID" value="OXA49861.1"/>
    <property type="molecule type" value="Genomic_DNA"/>
</dbReference>
<dbReference type="OrthoDB" id="2789670at2759"/>
<dbReference type="InterPro" id="IPR001128">
    <property type="entry name" value="Cyt_P450"/>
</dbReference>
<comment type="similarity">
    <text evidence="1 6">Belongs to the cytochrome P450 family.</text>
</comment>
<dbReference type="GO" id="GO:0020037">
    <property type="term" value="F:heme binding"/>
    <property type="evidence" value="ECO:0007669"/>
    <property type="project" value="InterPro"/>
</dbReference>
<evidence type="ECO:0000256" key="6">
    <source>
        <dbReference type="RuleBase" id="RU000461"/>
    </source>
</evidence>
<evidence type="ECO:0000256" key="1">
    <source>
        <dbReference type="ARBA" id="ARBA00010617"/>
    </source>
</evidence>
<proteinExistence type="inferred from homology"/>
<comment type="cofactor">
    <cofactor evidence="5">
        <name>heme</name>
        <dbReference type="ChEBI" id="CHEBI:30413"/>
    </cofactor>
</comment>
<dbReference type="AlphaFoldDB" id="A0A226DYU3"/>
<dbReference type="InterPro" id="IPR050182">
    <property type="entry name" value="Cytochrome_P450_fam2"/>
</dbReference>
<comment type="caution">
    <text evidence="7">The sequence shown here is derived from an EMBL/GenBank/DDBJ whole genome shotgun (WGS) entry which is preliminary data.</text>
</comment>
<evidence type="ECO:0000256" key="3">
    <source>
        <dbReference type="ARBA" id="ARBA00023004"/>
    </source>
</evidence>
<dbReference type="PANTHER" id="PTHR24300:SF375">
    <property type="entry name" value="CYTOCHROME P450 FAMILY"/>
    <property type="match status" value="1"/>
</dbReference>
<gene>
    <name evidence="7" type="ORF">Fcan01_15653</name>
</gene>
<dbReference type="PRINTS" id="PR00385">
    <property type="entry name" value="P450"/>
</dbReference>
<keyword evidence="4 6" id="KW-0503">Monooxygenase</keyword>
<dbReference type="GO" id="GO:0006082">
    <property type="term" value="P:organic acid metabolic process"/>
    <property type="evidence" value="ECO:0007669"/>
    <property type="project" value="TreeGrafter"/>
</dbReference>
<dbReference type="Gene3D" id="1.10.630.10">
    <property type="entry name" value="Cytochrome P450"/>
    <property type="match status" value="1"/>
</dbReference>
<keyword evidence="2 5" id="KW-0479">Metal-binding</keyword>
<keyword evidence="6" id="KW-0560">Oxidoreductase</keyword>
<feature type="binding site" description="axial binding residue" evidence="5">
    <location>
        <position position="352"/>
    </location>
    <ligand>
        <name>heme</name>
        <dbReference type="ChEBI" id="CHEBI:30413"/>
    </ligand>
    <ligandPart>
        <name>Fe</name>
        <dbReference type="ChEBI" id="CHEBI:18248"/>
    </ligandPart>
</feature>